<keyword evidence="2" id="KW-1185">Reference proteome</keyword>
<dbReference type="EMBL" id="QWLA01000017">
    <property type="protein sequence ID" value="RIH87658.1"/>
    <property type="molecule type" value="Genomic_DNA"/>
</dbReference>
<dbReference type="InterPro" id="IPR009241">
    <property type="entry name" value="HigB-like"/>
</dbReference>
<reference evidence="1 2" key="1">
    <citation type="submission" date="2018-08" db="EMBL/GenBank/DDBJ databases">
        <title>Meiothermus roseus NBRC 110900 genome sequencing project.</title>
        <authorList>
            <person name="Da Costa M.S."/>
            <person name="Albuquerque L."/>
            <person name="Raposo P."/>
            <person name="Froufe H.J.C."/>
            <person name="Barroso C.S."/>
            <person name="Egas C."/>
        </authorList>
    </citation>
    <scope>NUCLEOTIDE SEQUENCE [LARGE SCALE GENOMIC DNA]</scope>
    <source>
        <strain evidence="1 2">NBRC 110900</strain>
    </source>
</reference>
<evidence type="ECO:0000313" key="1">
    <source>
        <dbReference type="EMBL" id="RIH87658.1"/>
    </source>
</evidence>
<evidence type="ECO:0008006" key="3">
    <source>
        <dbReference type="Google" id="ProtNLM"/>
    </source>
</evidence>
<dbReference type="Pfam" id="PF05973">
    <property type="entry name" value="Gp49"/>
    <property type="match status" value="1"/>
</dbReference>
<gene>
    <name evidence="1" type="ORF">Mrose_01215</name>
</gene>
<sequence length="117" mass="13795">MAANYQVLLYEDAKGRSQIKSWLEELKQTNPSLYAKARWMLKELLPTIGPDLKEPWAKHIEGPVWELRHRSGIRIYYWRQEKTVFVAAAGEVKQRDKADRELIDYALRAYTELNSED</sequence>
<accession>A0A399EUF2</accession>
<protein>
    <recommendedName>
        <fullName evidence="3">Type II toxin-antitoxin system RelE/ParE family toxin</fullName>
    </recommendedName>
</protein>
<dbReference type="AlphaFoldDB" id="A0A399EUF2"/>
<evidence type="ECO:0000313" key="2">
    <source>
        <dbReference type="Proteomes" id="UP000265341"/>
    </source>
</evidence>
<organism evidence="1 2">
    <name type="scientific">Calidithermus roseus</name>
    <dbReference type="NCBI Taxonomy" id="1644118"/>
    <lineage>
        <taxon>Bacteria</taxon>
        <taxon>Thermotogati</taxon>
        <taxon>Deinococcota</taxon>
        <taxon>Deinococci</taxon>
        <taxon>Thermales</taxon>
        <taxon>Thermaceae</taxon>
        <taxon>Calidithermus</taxon>
    </lineage>
</organism>
<name>A0A399EUF2_9DEIN</name>
<dbReference type="RefSeq" id="WP_119276538.1">
    <property type="nucleotide sequence ID" value="NZ_QWLA01000017.1"/>
</dbReference>
<dbReference type="Proteomes" id="UP000265341">
    <property type="component" value="Unassembled WGS sequence"/>
</dbReference>
<comment type="caution">
    <text evidence="1">The sequence shown here is derived from an EMBL/GenBank/DDBJ whole genome shotgun (WGS) entry which is preliminary data.</text>
</comment>
<proteinExistence type="predicted"/>
<dbReference type="OrthoDB" id="32204at2"/>